<dbReference type="Proteomes" id="UP000014500">
    <property type="component" value="Unassembled WGS sequence"/>
</dbReference>
<protein>
    <submittedName>
        <fullName evidence="1">Uncharacterized protein</fullName>
    </submittedName>
</protein>
<dbReference type="HOGENOM" id="CLU_2349357_0_0_1"/>
<dbReference type="EnsemblMetazoa" id="SMAR006183-RA">
    <property type="protein sequence ID" value="SMAR006183-PA"/>
    <property type="gene ID" value="SMAR006183"/>
</dbReference>
<name>T1IY78_STRMM</name>
<accession>T1IY78</accession>
<proteinExistence type="predicted"/>
<sequence>MPGGPKHKSKKDNCTLQKELPKQILFSLCHTQAYSMFCILKTPWRKLSNKGKVVLLYYPAMADLSDKVKSSRVLRYSEFFESVFHKGSLLFLTCRKK</sequence>
<reference evidence="2" key="1">
    <citation type="submission" date="2011-05" db="EMBL/GenBank/DDBJ databases">
        <authorList>
            <person name="Richards S.R."/>
            <person name="Qu J."/>
            <person name="Jiang H."/>
            <person name="Jhangiani S.N."/>
            <person name="Agravi P."/>
            <person name="Goodspeed R."/>
            <person name="Gross S."/>
            <person name="Mandapat C."/>
            <person name="Jackson L."/>
            <person name="Mathew T."/>
            <person name="Pu L."/>
            <person name="Thornton R."/>
            <person name="Saada N."/>
            <person name="Wilczek-Boney K.B."/>
            <person name="Lee S."/>
            <person name="Kovar C."/>
            <person name="Wu Y."/>
            <person name="Scherer S.E."/>
            <person name="Worley K.C."/>
            <person name="Muzny D.M."/>
            <person name="Gibbs R."/>
        </authorList>
    </citation>
    <scope>NUCLEOTIDE SEQUENCE</scope>
    <source>
        <strain evidence="2">Brora</strain>
    </source>
</reference>
<dbReference type="AlphaFoldDB" id="T1IY78"/>
<keyword evidence="2" id="KW-1185">Reference proteome</keyword>
<evidence type="ECO:0000313" key="2">
    <source>
        <dbReference type="Proteomes" id="UP000014500"/>
    </source>
</evidence>
<organism evidence="1 2">
    <name type="scientific">Strigamia maritima</name>
    <name type="common">European centipede</name>
    <name type="synonym">Geophilus maritimus</name>
    <dbReference type="NCBI Taxonomy" id="126957"/>
    <lineage>
        <taxon>Eukaryota</taxon>
        <taxon>Metazoa</taxon>
        <taxon>Ecdysozoa</taxon>
        <taxon>Arthropoda</taxon>
        <taxon>Myriapoda</taxon>
        <taxon>Chilopoda</taxon>
        <taxon>Pleurostigmophora</taxon>
        <taxon>Geophilomorpha</taxon>
        <taxon>Linotaeniidae</taxon>
        <taxon>Strigamia</taxon>
    </lineage>
</organism>
<dbReference type="EMBL" id="JH431671">
    <property type="status" value="NOT_ANNOTATED_CDS"/>
    <property type="molecule type" value="Genomic_DNA"/>
</dbReference>
<evidence type="ECO:0000313" key="1">
    <source>
        <dbReference type="EnsemblMetazoa" id="SMAR006183-PA"/>
    </source>
</evidence>
<reference evidence="1" key="2">
    <citation type="submission" date="2015-02" db="UniProtKB">
        <authorList>
            <consortium name="EnsemblMetazoa"/>
        </authorList>
    </citation>
    <scope>IDENTIFICATION</scope>
</reference>